<comment type="caution">
    <text evidence="9">The sequence shown here is derived from an EMBL/GenBank/DDBJ whole genome shotgun (WGS) entry which is preliminary data.</text>
</comment>
<dbReference type="Proteomes" id="UP000325957">
    <property type="component" value="Unassembled WGS sequence"/>
</dbReference>
<feature type="domain" description="Dihydroneopterin aldolase/epimerase" evidence="8">
    <location>
        <begin position="22"/>
        <end position="135"/>
    </location>
</feature>
<keyword evidence="5 6" id="KW-0456">Lyase</keyword>
<dbReference type="EMBL" id="SZWF01000009">
    <property type="protein sequence ID" value="KAA9394174.1"/>
    <property type="molecule type" value="Genomic_DNA"/>
</dbReference>
<dbReference type="InterPro" id="IPR006157">
    <property type="entry name" value="FolB_dom"/>
</dbReference>
<dbReference type="Pfam" id="PF02152">
    <property type="entry name" value="FolB"/>
    <property type="match status" value="1"/>
</dbReference>
<dbReference type="Gene3D" id="3.30.1130.10">
    <property type="match status" value="1"/>
</dbReference>
<dbReference type="NCBIfam" id="TIGR00525">
    <property type="entry name" value="folB"/>
    <property type="match status" value="1"/>
</dbReference>
<dbReference type="NCBIfam" id="TIGR00526">
    <property type="entry name" value="folB_dom"/>
    <property type="match status" value="1"/>
</dbReference>
<comment type="function">
    <text evidence="6">Catalyzes the conversion of 7,8-dihydroneopterin to 6-hydroxymethyl-7,8-dihydropterin.</text>
</comment>
<dbReference type="PANTHER" id="PTHR42844:SF1">
    <property type="entry name" value="DIHYDRONEOPTERIN ALDOLASE 1-RELATED"/>
    <property type="match status" value="1"/>
</dbReference>
<feature type="region of interest" description="Disordered" evidence="7">
    <location>
        <begin position="1"/>
        <end position="21"/>
    </location>
</feature>
<dbReference type="UniPathway" id="UPA00077">
    <property type="reaction ID" value="UER00154"/>
</dbReference>
<reference evidence="9 10" key="1">
    <citation type="submission" date="2019-05" db="EMBL/GenBank/DDBJ databases">
        <title>Kocuria coralli sp. nov., a novel actinobacterium isolated from coral reef seawater.</title>
        <authorList>
            <person name="Li J."/>
        </authorList>
    </citation>
    <scope>NUCLEOTIDE SEQUENCE [LARGE SCALE GENOMIC DNA]</scope>
    <source>
        <strain evidence="9 10">SCSIO 13007</strain>
    </source>
</reference>
<comment type="similarity">
    <text evidence="3 6">Belongs to the DHNA family.</text>
</comment>
<dbReference type="OrthoDB" id="3212934at2"/>
<comment type="catalytic activity">
    <reaction evidence="1 6">
        <text>7,8-dihydroneopterin = 6-hydroxymethyl-7,8-dihydropterin + glycolaldehyde</text>
        <dbReference type="Rhea" id="RHEA:10540"/>
        <dbReference type="ChEBI" id="CHEBI:17001"/>
        <dbReference type="ChEBI" id="CHEBI:17071"/>
        <dbReference type="ChEBI" id="CHEBI:44841"/>
        <dbReference type="EC" id="4.1.2.25"/>
    </reaction>
</comment>
<dbReference type="GO" id="GO:0046654">
    <property type="term" value="P:tetrahydrofolate biosynthetic process"/>
    <property type="evidence" value="ECO:0007669"/>
    <property type="project" value="UniProtKB-UniRule"/>
</dbReference>
<evidence type="ECO:0000256" key="6">
    <source>
        <dbReference type="RuleBase" id="RU362079"/>
    </source>
</evidence>
<gene>
    <name evidence="9" type="primary">folB</name>
    <name evidence="9" type="ORF">FCK90_08385</name>
</gene>
<name>A0A5J5KX07_9MICC</name>
<evidence type="ECO:0000256" key="4">
    <source>
        <dbReference type="ARBA" id="ARBA00022909"/>
    </source>
</evidence>
<dbReference type="GO" id="GO:0005737">
    <property type="term" value="C:cytoplasm"/>
    <property type="evidence" value="ECO:0007669"/>
    <property type="project" value="TreeGrafter"/>
</dbReference>
<proteinExistence type="inferred from homology"/>
<comment type="pathway">
    <text evidence="2 6">Cofactor biosynthesis; tetrahydrofolate biosynthesis; 2-amino-4-hydroxy-6-hydroxymethyl-7,8-dihydropteridine diphosphate from 7,8-dihydroneopterin triphosphate: step 3/4.</text>
</comment>
<dbReference type="AlphaFoldDB" id="A0A5J5KX07"/>
<dbReference type="SUPFAM" id="SSF55620">
    <property type="entry name" value="Tetrahydrobiopterin biosynthesis enzymes-like"/>
    <property type="match status" value="1"/>
</dbReference>
<evidence type="ECO:0000313" key="10">
    <source>
        <dbReference type="Proteomes" id="UP000325957"/>
    </source>
</evidence>
<dbReference type="PANTHER" id="PTHR42844">
    <property type="entry name" value="DIHYDRONEOPTERIN ALDOLASE 1-RELATED"/>
    <property type="match status" value="1"/>
</dbReference>
<evidence type="ECO:0000256" key="1">
    <source>
        <dbReference type="ARBA" id="ARBA00001353"/>
    </source>
</evidence>
<evidence type="ECO:0000313" key="9">
    <source>
        <dbReference type="EMBL" id="KAA9394174.1"/>
    </source>
</evidence>
<evidence type="ECO:0000259" key="8">
    <source>
        <dbReference type="SMART" id="SM00905"/>
    </source>
</evidence>
<dbReference type="CDD" id="cd00534">
    <property type="entry name" value="DHNA_DHNTPE"/>
    <property type="match status" value="1"/>
</dbReference>
<dbReference type="GO" id="GO:0004150">
    <property type="term" value="F:dihydroneopterin aldolase activity"/>
    <property type="evidence" value="ECO:0007669"/>
    <property type="project" value="UniProtKB-UniRule"/>
</dbReference>
<protein>
    <recommendedName>
        <fullName evidence="6">7,8-dihydroneopterin aldolase</fullName>
        <ecNumber evidence="6">4.1.2.25</ecNumber>
    </recommendedName>
</protein>
<dbReference type="FunFam" id="3.30.1130.10:FF:000003">
    <property type="entry name" value="7,8-dihydroneopterin aldolase"/>
    <property type="match status" value="1"/>
</dbReference>
<evidence type="ECO:0000256" key="3">
    <source>
        <dbReference type="ARBA" id="ARBA00005708"/>
    </source>
</evidence>
<dbReference type="EC" id="4.1.2.25" evidence="6"/>
<evidence type="ECO:0000256" key="7">
    <source>
        <dbReference type="SAM" id="MobiDB-lite"/>
    </source>
</evidence>
<accession>A0A5J5KX07</accession>
<organism evidence="9 10">
    <name type="scientific">Kocuria coralli</name>
    <dbReference type="NCBI Taxonomy" id="1461025"/>
    <lineage>
        <taxon>Bacteria</taxon>
        <taxon>Bacillati</taxon>
        <taxon>Actinomycetota</taxon>
        <taxon>Actinomycetes</taxon>
        <taxon>Micrococcales</taxon>
        <taxon>Micrococcaceae</taxon>
        <taxon>Kocuria</taxon>
    </lineage>
</organism>
<keyword evidence="10" id="KW-1185">Reference proteome</keyword>
<dbReference type="GO" id="GO:0046656">
    <property type="term" value="P:folic acid biosynthetic process"/>
    <property type="evidence" value="ECO:0007669"/>
    <property type="project" value="UniProtKB-UniRule"/>
</dbReference>
<dbReference type="SMART" id="SM00905">
    <property type="entry name" value="FolB"/>
    <property type="match status" value="1"/>
</dbReference>
<keyword evidence="4 6" id="KW-0289">Folate biosynthesis</keyword>
<evidence type="ECO:0000256" key="2">
    <source>
        <dbReference type="ARBA" id="ARBA00005013"/>
    </source>
</evidence>
<evidence type="ECO:0000256" key="5">
    <source>
        <dbReference type="ARBA" id="ARBA00023239"/>
    </source>
</evidence>
<dbReference type="InterPro" id="IPR043133">
    <property type="entry name" value="GTP-CH-I_C/QueF"/>
</dbReference>
<sequence>MSQHDDANRGGGTLPGPGPDRITLTGVTGRGFHGVLAEEKRDGQPFIVDAVMYLDLRPAGRTDDLSRTVHYGEIAELIHHEIESRPVELIETLADRTARLILERYPSVDRVDLTVNKPEAPITVPFGNVAVSVSREREP</sequence>
<dbReference type="InterPro" id="IPR006156">
    <property type="entry name" value="Dihydroneopterin_aldolase"/>
</dbReference>
<dbReference type="RefSeq" id="WP_158033914.1">
    <property type="nucleotide sequence ID" value="NZ_ML708617.1"/>
</dbReference>